<keyword evidence="2" id="KW-1185">Reference proteome</keyword>
<organism evidence="1 2">
    <name type="scientific">Elysia crispata</name>
    <name type="common">lettuce slug</name>
    <dbReference type="NCBI Taxonomy" id="231223"/>
    <lineage>
        <taxon>Eukaryota</taxon>
        <taxon>Metazoa</taxon>
        <taxon>Spiralia</taxon>
        <taxon>Lophotrochozoa</taxon>
        <taxon>Mollusca</taxon>
        <taxon>Gastropoda</taxon>
        <taxon>Heterobranchia</taxon>
        <taxon>Euthyneura</taxon>
        <taxon>Panpulmonata</taxon>
        <taxon>Sacoglossa</taxon>
        <taxon>Placobranchoidea</taxon>
        <taxon>Plakobranchidae</taxon>
        <taxon>Elysia</taxon>
    </lineage>
</organism>
<evidence type="ECO:0000313" key="2">
    <source>
        <dbReference type="Proteomes" id="UP001283361"/>
    </source>
</evidence>
<dbReference type="EMBL" id="JAWDGP010007534">
    <property type="protein sequence ID" value="KAK3714584.1"/>
    <property type="molecule type" value="Genomic_DNA"/>
</dbReference>
<dbReference type="AlphaFoldDB" id="A0AAE0XVB8"/>
<accession>A0AAE0XVB8</accession>
<evidence type="ECO:0000313" key="1">
    <source>
        <dbReference type="EMBL" id="KAK3714584.1"/>
    </source>
</evidence>
<name>A0AAE0XVB8_9GAST</name>
<dbReference type="Proteomes" id="UP001283361">
    <property type="component" value="Unassembled WGS sequence"/>
</dbReference>
<protein>
    <submittedName>
        <fullName evidence="1">Uncharacterized protein</fullName>
    </submittedName>
</protein>
<comment type="caution">
    <text evidence="1">The sequence shown here is derived from an EMBL/GenBank/DDBJ whole genome shotgun (WGS) entry which is preliminary data.</text>
</comment>
<proteinExistence type="predicted"/>
<sequence>MKTTTVINRVKTSQKIEKAPQSVRSFILDLCNLIRRTLGFADAGGADNVQQWPGAIIVRHRYFHHTTSTIMHAKNRCDLFPALSRTAPDITNNFTPFTINQV</sequence>
<gene>
    <name evidence="1" type="ORF">RRG08_020840</name>
</gene>
<reference evidence="1" key="1">
    <citation type="journal article" date="2023" name="G3 (Bethesda)">
        <title>A reference genome for the long-term kleptoplast-retaining sea slug Elysia crispata morphotype clarki.</title>
        <authorList>
            <person name="Eastman K.E."/>
            <person name="Pendleton A.L."/>
            <person name="Shaikh M.A."/>
            <person name="Suttiyut T."/>
            <person name="Ogas R."/>
            <person name="Tomko P."/>
            <person name="Gavelis G."/>
            <person name="Widhalm J.R."/>
            <person name="Wisecaver J.H."/>
        </authorList>
    </citation>
    <scope>NUCLEOTIDE SEQUENCE</scope>
    <source>
        <strain evidence="1">ECLA1</strain>
    </source>
</reference>